<organism evidence="1 2">
    <name type="scientific">Phaedon cochleariae</name>
    <name type="common">Mustard beetle</name>
    <dbReference type="NCBI Taxonomy" id="80249"/>
    <lineage>
        <taxon>Eukaryota</taxon>
        <taxon>Metazoa</taxon>
        <taxon>Ecdysozoa</taxon>
        <taxon>Arthropoda</taxon>
        <taxon>Hexapoda</taxon>
        <taxon>Insecta</taxon>
        <taxon>Pterygota</taxon>
        <taxon>Neoptera</taxon>
        <taxon>Endopterygota</taxon>
        <taxon>Coleoptera</taxon>
        <taxon>Polyphaga</taxon>
        <taxon>Cucujiformia</taxon>
        <taxon>Chrysomeloidea</taxon>
        <taxon>Chrysomelidae</taxon>
        <taxon>Chrysomelinae</taxon>
        <taxon>Chrysomelini</taxon>
        <taxon>Phaedon</taxon>
    </lineage>
</organism>
<sequence length="162" mass="18366">MPKPEMKRVEVKCYSSSKSNIKCLLKLKEKEVAVPIEATSLRGTLRNIKITLLDPIDTINEEGKRITLSPGSPSTPGGRAKETEIWERSASIQSLNEVIDGVKTTQMQEISNTINNRNQIKELENIVNKLISFMSKKYPRILAKVFGGEYKTKWMNDEILGW</sequence>
<evidence type="ECO:0000313" key="1">
    <source>
        <dbReference type="EMBL" id="CAG9822303.1"/>
    </source>
</evidence>
<dbReference type="EMBL" id="OU896711">
    <property type="protein sequence ID" value="CAG9822303.1"/>
    <property type="molecule type" value="Genomic_DNA"/>
</dbReference>
<reference evidence="1" key="2">
    <citation type="submission" date="2022-10" db="EMBL/GenBank/DDBJ databases">
        <authorList>
            <consortium name="ENA_rothamsted_submissions"/>
            <consortium name="culmorum"/>
            <person name="King R."/>
        </authorList>
    </citation>
    <scope>NUCLEOTIDE SEQUENCE</scope>
</reference>
<dbReference type="Proteomes" id="UP001153737">
    <property type="component" value="Chromosome 5"/>
</dbReference>
<protein>
    <submittedName>
        <fullName evidence="1">Uncharacterized protein</fullName>
    </submittedName>
</protein>
<reference evidence="1" key="1">
    <citation type="submission" date="2022-01" db="EMBL/GenBank/DDBJ databases">
        <authorList>
            <person name="King R."/>
        </authorList>
    </citation>
    <scope>NUCLEOTIDE SEQUENCE</scope>
</reference>
<keyword evidence="2" id="KW-1185">Reference proteome</keyword>
<dbReference type="OrthoDB" id="10562014at2759"/>
<evidence type="ECO:0000313" key="2">
    <source>
        <dbReference type="Proteomes" id="UP001153737"/>
    </source>
</evidence>
<dbReference type="AlphaFoldDB" id="A0A9N9SGU2"/>
<accession>A0A9N9SGU2</accession>
<gene>
    <name evidence="1" type="ORF">PHAECO_LOCUS9683</name>
</gene>
<proteinExistence type="predicted"/>
<name>A0A9N9SGU2_PHACE</name>